<dbReference type="AlphaFoldDB" id="A0A4Q9MFT0"/>
<sequence>MMSNQCMRPTCFLRLPLPPRRFFYRCHACSTTGGNGVFPYAYLLTSACLNTCIVSALSQLTGMYVSLRYPLRLPTRRTAHL</sequence>
<proteinExistence type="predicted"/>
<reference evidence="1" key="1">
    <citation type="submission" date="2019-01" db="EMBL/GenBank/DDBJ databases">
        <title>Draft genome sequences of three monokaryotic isolates of the white-rot basidiomycete fungus Dichomitus squalens.</title>
        <authorList>
            <consortium name="DOE Joint Genome Institute"/>
            <person name="Lopez S.C."/>
            <person name="Andreopoulos B."/>
            <person name="Pangilinan J."/>
            <person name="Lipzen A."/>
            <person name="Riley R."/>
            <person name="Ahrendt S."/>
            <person name="Ng V."/>
            <person name="Barry K."/>
            <person name="Daum C."/>
            <person name="Grigoriev I.V."/>
            <person name="Hilden K.S."/>
            <person name="Makela M.R."/>
            <person name="de Vries R.P."/>
        </authorList>
    </citation>
    <scope>NUCLEOTIDE SEQUENCE [LARGE SCALE GENOMIC DNA]</scope>
    <source>
        <strain evidence="1">OM18370.1</strain>
    </source>
</reference>
<protein>
    <submittedName>
        <fullName evidence="1">Uncharacterized protein</fullName>
    </submittedName>
</protein>
<organism evidence="1">
    <name type="scientific">Dichomitus squalens</name>
    <dbReference type="NCBI Taxonomy" id="114155"/>
    <lineage>
        <taxon>Eukaryota</taxon>
        <taxon>Fungi</taxon>
        <taxon>Dikarya</taxon>
        <taxon>Basidiomycota</taxon>
        <taxon>Agaricomycotina</taxon>
        <taxon>Agaricomycetes</taxon>
        <taxon>Polyporales</taxon>
        <taxon>Polyporaceae</taxon>
        <taxon>Dichomitus</taxon>
    </lineage>
</organism>
<evidence type="ECO:0000313" key="1">
    <source>
        <dbReference type="EMBL" id="TBU24726.1"/>
    </source>
</evidence>
<accession>A0A4Q9MFT0</accession>
<gene>
    <name evidence="1" type="ORF">BD311DRAFT_541274</name>
</gene>
<name>A0A4Q9MFT0_9APHY</name>
<dbReference type="EMBL" id="ML143474">
    <property type="protein sequence ID" value="TBU24726.1"/>
    <property type="molecule type" value="Genomic_DNA"/>
</dbReference>
<dbReference type="Proteomes" id="UP000292957">
    <property type="component" value="Unassembled WGS sequence"/>
</dbReference>